<dbReference type="Pfam" id="PF02597">
    <property type="entry name" value="ThiS"/>
    <property type="match status" value="1"/>
</dbReference>
<evidence type="ECO:0000313" key="2">
    <source>
        <dbReference type="EMBL" id="MBB5642569.1"/>
    </source>
</evidence>
<reference evidence="2 4" key="2">
    <citation type="submission" date="2020-08" db="EMBL/GenBank/DDBJ databases">
        <title>Sequencing the genomes of 1000 actinobacteria strains.</title>
        <authorList>
            <person name="Klenk H.-P."/>
        </authorList>
    </citation>
    <scope>NUCLEOTIDE SEQUENCE [LARGE SCALE GENOMIC DNA]</scope>
    <source>
        <strain evidence="2 4">DSM 21065</strain>
    </source>
</reference>
<dbReference type="SUPFAM" id="SSF54285">
    <property type="entry name" value="MoaD/ThiS"/>
    <property type="match status" value="1"/>
</dbReference>
<dbReference type="Proteomes" id="UP000561726">
    <property type="component" value="Unassembled WGS sequence"/>
</dbReference>
<dbReference type="Proteomes" id="UP000029864">
    <property type="component" value="Unassembled WGS sequence"/>
</dbReference>
<dbReference type="InterPro" id="IPR003749">
    <property type="entry name" value="ThiS/MoaD-like"/>
</dbReference>
<dbReference type="AlphaFoldDB" id="A0A099JGB8"/>
<dbReference type="InterPro" id="IPR010035">
    <property type="entry name" value="Thi_S"/>
</dbReference>
<proteinExistence type="predicted"/>
<dbReference type="InterPro" id="IPR016155">
    <property type="entry name" value="Mopterin_synth/thiamin_S_b"/>
</dbReference>
<dbReference type="Gene3D" id="3.10.20.30">
    <property type="match status" value="1"/>
</dbReference>
<dbReference type="OrthoDB" id="163636at2"/>
<dbReference type="CDD" id="cd00565">
    <property type="entry name" value="Ubl_ThiS"/>
    <property type="match status" value="1"/>
</dbReference>
<evidence type="ECO:0000313" key="3">
    <source>
        <dbReference type="Proteomes" id="UP000029864"/>
    </source>
</evidence>
<dbReference type="RefSeq" id="WP_035836145.1">
    <property type="nucleotide sequence ID" value="NZ_JACHBQ010000001.1"/>
</dbReference>
<sequence length="74" mass="7535">MPESPPTVTLNGTSRAIAAGDTVTHLVAEITGDPANTRGIAVALNSRVVPRSRWADTALNPGDEIELVSAAQGG</sequence>
<dbReference type="InterPro" id="IPR012675">
    <property type="entry name" value="Beta-grasp_dom_sf"/>
</dbReference>
<accession>A0A099JGB8</accession>
<reference evidence="1 3" key="1">
    <citation type="submission" date="2014-08" db="EMBL/GenBank/DDBJ databases">
        <authorList>
            <person name="Sisinthy S."/>
        </authorList>
    </citation>
    <scope>NUCLEOTIDE SEQUENCE [LARGE SCALE GENOMIC DNA]</scope>
    <source>
        <strain evidence="1 3">RuG17</strain>
    </source>
</reference>
<evidence type="ECO:0000313" key="4">
    <source>
        <dbReference type="Proteomes" id="UP000561726"/>
    </source>
</evidence>
<organism evidence="1 3">
    <name type="scientific">Cryobacterium roopkundense</name>
    <dbReference type="NCBI Taxonomy" id="1001240"/>
    <lineage>
        <taxon>Bacteria</taxon>
        <taxon>Bacillati</taxon>
        <taxon>Actinomycetota</taxon>
        <taxon>Actinomycetes</taxon>
        <taxon>Micrococcales</taxon>
        <taxon>Microbacteriaceae</taxon>
        <taxon>Cryobacterium</taxon>
    </lineage>
</organism>
<dbReference type="eggNOG" id="COG2104">
    <property type="taxonomic scope" value="Bacteria"/>
</dbReference>
<dbReference type="EMBL" id="JPXF01000025">
    <property type="protein sequence ID" value="KGJ77509.1"/>
    <property type="molecule type" value="Genomic_DNA"/>
</dbReference>
<dbReference type="PANTHER" id="PTHR34472">
    <property type="entry name" value="SULFUR CARRIER PROTEIN THIS"/>
    <property type="match status" value="1"/>
</dbReference>
<keyword evidence="3" id="KW-1185">Reference proteome</keyword>
<comment type="caution">
    <text evidence="1">The sequence shown here is derived from an EMBL/GenBank/DDBJ whole genome shotgun (WGS) entry which is preliminary data.</text>
</comment>
<dbReference type="EMBL" id="JACHBQ010000001">
    <property type="protein sequence ID" value="MBB5642569.1"/>
    <property type="molecule type" value="Genomic_DNA"/>
</dbReference>
<evidence type="ECO:0000313" key="1">
    <source>
        <dbReference type="EMBL" id="KGJ77509.1"/>
    </source>
</evidence>
<name>A0A099JGB8_9MICO</name>
<dbReference type="PANTHER" id="PTHR34472:SF1">
    <property type="entry name" value="SULFUR CARRIER PROTEIN THIS"/>
    <property type="match status" value="1"/>
</dbReference>
<dbReference type="NCBIfam" id="TIGR01683">
    <property type="entry name" value="thiS"/>
    <property type="match status" value="1"/>
</dbReference>
<protein>
    <submittedName>
        <fullName evidence="2">Sulfur carrier protein</fullName>
    </submittedName>
</protein>
<gene>
    <name evidence="2" type="ORF">BJ997_003117</name>
    <name evidence="1" type="ORF">GY21_07735</name>
</gene>
<dbReference type="STRING" id="1001240.GY21_07735"/>